<organism evidence="2 3">
    <name type="scientific">Teladorsagia circumcincta</name>
    <name type="common">Brown stomach worm</name>
    <name type="synonym">Ostertagia circumcincta</name>
    <dbReference type="NCBI Taxonomy" id="45464"/>
    <lineage>
        <taxon>Eukaryota</taxon>
        <taxon>Metazoa</taxon>
        <taxon>Ecdysozoa</taxon>
        <taxon>Nematoda</taxon>
        <taxon>Chromadorea</taxon>
        <taxon>Rhabditida</taxon>
        <taxon>Rhabditina</taxon>
        <taxon>Rhabditomorpha</taxon>
        <taxon>Strongyloidea</taxon>
        <taxon>Trichostrongylidae</taxon>
        <taxon>Teladorsagia</taxon>
    </lineage>
</organism>
<feature type="non-terminal residue" evidence="2">
    <location>
        <position position="161"/>
    </location>
</feature>
<accession>A0A2G9TG20</accession>
<name>A0A2G9TG20_TELCI</name>
<sequence>MRIHDYQEQIVELHAWEEIEAAMGAEEMVMNLANKNMEMESQIRQLEADRDELEAHRDMDEQMLEEQKLVEKALLGEIEGLHVRISELQQRMKQEDDHRAELVSTIMKFRKKVGEQNEEIQELKDQVLRYQEELSGHKSEENSMASMVSQMQVNVNRTFAE</sequence>
<evidence type="ECO:0000313" key="2">
    <source>
        <dbReference type="EMBL" id="PIO56916.1"/>
    </source>
</evidence>
<keyword evidence="1" id="KW-0175">Coiled coil</keyword>
<feature type="coiled-coil region" evidence="1">
    <location>
        <begin position="106"/>
        <end position="140"/>
    </location>
</feature>
<gene>
    <name evidence="2" type="ORF">TELCIR_21683</name>
</gene>
<reference evidence="2 3" key="1">
    <citation type="submission" date="2015-09" db="EMBL/GenBank/DDBJ databases">
        <title>Draft genome of the parasitic nematode Teladorsagia circumcincta isolate WARC Sus (inbred).</title>
        <authorList>
            <person name="Mitreva M."/>
        </authorList>
    </citation>
    <scope>NUCLEOTIDE SEQUENCE [LARGE SCALE GENOMIC DNA]</scope>
    <source>
        <strain evidence="2 3">S</strain>
    </source>
</reference>
<evidence type="ECO:0000313" key="3">
    <source>
        <dbReference type="Proteomes" id="UP000230423"/>
    </source>
</evidence>
<dbReference type="AlphaFoldDB" id="A0A2G9TG20"/>
<proteinExistence type="predicted"/>
<keyword evidence="3" id="KW-1185">Reference proteome</keyword>
<feature type="coiled-coil region" evidence="1">
    <location>
        <begin position="22"/>
        <end position="63"/>
    </location>
</feature>
<protein>
    <submittedName>
        <fullName evidence="2">Uncharacterized protein</fullName>
    </submittedName>
</protein>
<dbReference type="EMBL" id="KZ371987">
    <property type="protein sequence ID" value="PIO56916.1"/>
    <property type="molecule type" value="Genomic_DNA"/>
</dbReference>
<dbReference type="Proteomes" id="UP000230423">
    <property type="component" value="Unassembled WGS sequence"/>
</dbReference>
<dbReference type="OrthoDB" id="2130750at2759"/>
<evidence type="ECO:0000256" key="1">
    <source>
        <dbReference type="SAM" id="Coils"/>
    </source>
</evidence>
<dbReference type="Gene3D" id="1.10.287.1490">
    <property type="match status" value="1"/>
</dbReference>